<feature type="active site" description="Proton acceptor" evidence="9">
    <location>
        <position position="71"/>
    </location>
</feature>
<dbReference type="SMR" id="A0A2K1IIG7"/>
<comment type="similarity">
    <text evidence="14">Belongs to the peroxidase family. Classical plant (class III) peroxidase subfamily.</text>
</comment>
<dbReference type="PROSITE" id="PS00435">
    <property type="entry name" value="PEROXIDASE_1"/>
    <property type="match status" value="1"/>
</dbReference>
<evidence type="ECO:0000256" key="8">
    <source>
        <dbReference type="ARBA" id="ARBA00023157"/>
    </source>
</evidence>
<dbReference type="PROSITE" id="PS00436">
    <property type="entry name" value="PEROXIDASE_2"/>
    <property type="match status" value="1"/>
</dbReference>
<comment type="catalytic activity">
    <reaction evidence="1 14">
        <text>2 a phenolic donor + H2O2 = 2 a phenolic radical donor + 2 H2O</text>
        <dbReference type="Rhea" id="RHEA:56136"/>
        <dbReference type="ChEBI" id="CHEBI:15377"/>
        <dbReference type="ChEBI" id="CHEBI:16240"/>
        <dbReference type="ChEBI" id="CHEBI:139520"/>
        <dbReference type="ChEBI" id="CHEBI:139521"/>
        <dbReference type="EC" id="1.11.1.7"/>
    </reaction>
</comment>
<organism evidence="16">
    <name type="scientific">Physcomitrium patens</name>
    <name type="common">Spreading-leaved earth moss</name>
    <name type="synonym">Physcomitrella patens</name>
    <dbReference type="NCBI Taxonomy" id="3218"/>
    <lineage>
        <taxon>Eukaryota</taxon>
        <taxon>Viridiplantae</taxon>
        <taxon>Streptophyta</taxon>
        <taxon>Embryophyta</taxon>
        <taxon>Bryophyta</taxon>
        <taxon>Bryophytina</taxon>
        <taxon>Bryopsida</taxon>
        <taxon>Funariidae</taxon>
        <taxon>Funariales</taxon>
        <taxon>Funariaceae</taxon>
        <taxon>Physcomitrium</taxon>
    </lineage>
</organism>
<dbReference type="GO" id="GO:0006950">
    <property type="term" value="P:response to stress"/>
    <property type="evidence" value="ECO:0000318"/>
    <property type="project" value="GO_Central"/>
</dbReference>
<dbReference type="STRING" id="3218.A0A2K1IIG7"/>
<dbReference type="EC" id="1.11.1.7" evidence="14"/>
<dbReference type="Gramene" id="Pp3c23_8110V3.2">
    <property type="protein sequence ID" value="Pp3c23_8110V3.2"/>
    <property type="gene ID" value="Pp3c23_8110"/>
</dbReference>
<feature type="binding site" evidence="11">
    <location>
        <position position="81"/>
    </location>
    <ligand>
        <name>Ca(2+)</name>
        <dbReference type="ChEBI" id="CHEBI:29108"/>
        <label>1</label>
    </ligand>
</feature>
<dbReference type="PRINTS" id="PR00458">
    <property type="entry name" value="PEROXIDASE"/>
</dbReference>
<feature type="domain" description="Plant heme peroxidase family profile" evidence="15">
    <location>
        <begin position="29"/>
        <end position="320"/>
    </location>
</feature>
<dbReference type="GO" id="GO:0006979">
    <property type="term" value="P:response to oxidative stress"/>
    <property type="evidence" value="ECO:0007669"/>
    <property type="project" value="UniProtKB-UniRule"/>
</dbReference>
<evidence type="ECO:0000256" key="11">
    <source>
        <dbReference type="PIRSR" id="PIRSR600823-3"/>
    </source>
</evidence>
<reference evidence="17" key="3">
    <citation type="submission" date="2020-12" db="UniProtKB">
        <authorList>
            <consortium name="EnsemblPlants"/>
        </authorList>
    </citation>
    <scope>IDENTIFICATION</scope>
</reference>
<dbReference type="GO" id="GO:0140825">
    <property type="term" value="F:lactoperoxidase activity"/>
    <property type="evidence" value="ECO:0007669"/>
    <property type="project" value="UniProtKB-EC"/>
</dbReference>
<evidence type="ECO:0000256" key="1">
    <source>
        <dbReference type="ARBA" id="ARBA00000189"/>
    </source>
</evidence>
<dbReference type="InterPro" id="IPR019793">
    <property type="entry name" value="Peroxidases_heam-ligand_BS"/>
</dbReference>
<evidence type="ECO:0000313" key="17">
    <source>
        <dbReference type="EnsemblPlants" id="Pp3c23_8110V3.1"/>
    </source>
</evidence>
<dbReference type="GO" id="GO:0009505">
    <property type="term" value="C:plant-type cell wall"/>
    <property type="evidence" value="ECO:0000318"/>
    <property type="project" value="GO_Central"/>
</dbReference>
<feature type="binding site" evidence="11">
    <location>
        <position position="244"/>
    </location>
    <ligand>
        <name>Ca(2+)</name>
        <dbReference type="ChEBI" id="CHEBI:29108"/>
        <label>2</label>
    </ligand>
</feature>
<keyword evidence="18" id="KW-1185">Reference proteome</keyword>
<dbReference type="PANTHER" id="PTHR31517:SF81">
    <property type="entry name" value="PEROXIDASE"/>
    <property type="match status" value="1"/>
</dbReference>
<keyword evidence="4 14" id="KW-0349">Heme</keyword>
<evidence type="ECO:0000256" key="9">
    <source>
        <dbReference type="PIRSR" id="PIRSR600823-1"/>
    </source>
</evidence>
<accession>A0A2K1IIG7</accession>
<dbReference type="OrthoDB" id="2113341at2759"/>
<dbReference type="GO" id="GO:0046872">
    <property type="term" value="F:metal ion binding"/>
    <property type="evidence" value="ECO:0007669"/>
    <property type="project" value="UniProtKB-UniRule"/>
</dbReference>
<dbReference type="Gene3D" id="1.10.520.10">
    <property type="match status" value="1"/>
</dbReference>
<evidence type="ECO:0000256" key="13">
    <source>
        <dbReference type="PIRSR" id="PIRSR600823-5"/>
    </source>
</evidence>
<feature type="disulfide bond" evidence="13">
    <location>
        <begin position="203"/>
        <end position="231"/>
    </location>
</feature>
<protein>
    <recommendedName>
        <fullName evidence="14">Peroxidase</fullName>
        <ecNumber evidence="14">1.11.1.7</ecNumber>
    </recommendedName>
</protein>
<feature type="binding site" evidence="11">
    <location>
        <position position="83"/>
    </location>
    <ligand>
        <name>Ca(2+)</name>
        <dbReference type="ChEBI" id="CHEBI:29108"/>
        <label>1</label>
    </ligand>
</feature>
<dbReference type="GeneID" id="112276077"/>
<comment type="cofactor">
    <cofactor evidence="11 14">
        <name>heme b</name>
        <dbReference type="ChEBI" id="CHEBI:60344"/>
    </cofactor>
    <text evidence="11 14">Binds 1 heme b (iron(II)-protoporphyrin IX) group per subunit.</text>
</comment>
<evidence type="ECO:0000259" key="15">
    <source>
        <dbReference type="PROSITE" id="PS50873"/>
    </source>
</evidence>
<dbReference type="SUPFAM" id="SSF48113">
    <property type="entry name" value="Heme-dependent peroxidases"/>
    <property type="match status" value="1"/>
</dbReference>
<dbReference type="Pfam" id="PF00141">
    <property type="entry name" value="peroxidase"/>
    <property type="match status" value="1"/>
</dbReference>
<dbReference type="EnsemblPlants" id="Pp3c23_8110V3.1">
    <property type="protein sequence ID" value="Pp3c23_8110V3.1"/>
    <property type="gene ID" value="Pp3c23_8110"/>
</dbReference>
<feature type="disulfide bond" evidence="13">
    <location>
        <begin position="124"/>
        <end position="318"/>
    </location>
</feature>
<keyword evidence="7 11" id="KW-0408">Iron</keyword>
<gene>
    <name evidence="17" type="primary">LOC112276077</name>
    <name evidence="16" type="ORF">PHYPA_027760</name>
</gene>
<comment type="similarity">
    <text evidence="2">Belongs to the peroxidase family. Ascorbate peroxidase subfamily.</text>
</comment>
<keyword evidence="6 14" id="KW-0560">Oxidoreductase</keyword>
<dbReference type="InterPro" id="IPR019794">
    <property type="entry name" value="Peroxidases_AS"/>
</dbReference>
<dbReference type="EnsemblPlants" id="Pp3c23_8110V3.2">
    <property type="protein sequence ID" value="Pp3c23_8110V3.2"/>
    <property type="gene ID" value="Pp3c23_8110"/>
</dbReference>
<evidence type="ECO:0000256" key="6">
    <source>
        <dbReference type="ARBA" id="ARBA00023002"/>
    </source>
</evidence>
<dbReference type="PANTHER" id="PTHR31517">
    <property type="match status" value="1"/>
</dbReference>
<keyword evidence="11 14" id="KW-0106">Calcium</keyword>
<evidence type="ECO:0000256" key="2">
    <source>
        <dbReference type="ARBA" id="ARBA00006873"/>
    </source>
</evidence>
<evidence type="ECO:0000256" key="12">
    <source>
        <dbReference type="PIRSR" id="PIRSR600823-4"/>
    </source>
</evidence>
<feature type="binding site" description="axial binding residue" evidence="11">
    <location>
        <position position="196"/>
    </location>
    <ligand>
        <name>heme b</name>
        <dbReference type="ChEBI" id="CHEBI:60344"/>
    </ligand>
    <ligandPart>
        <name>Fe</name>
        <dbReference type="ChEBI" id="CHEBI:18248"/>
    </ligandPart>
</feature>
<feature type="binding site" evidence="11">
    <location>
        <position position="92"/>
    </location>
    <ligand>
        <name>Ca(2+)</name>
        <dbReference type="ChEBI" id="CHEBI:29108"/>
        <label>1</label>
    </ligand>
</feature>
<dbReference type="PRINTS" id="PR00461">
    <property type="entry name" value="PLPEROXIDASE"/>
</dbReference>
<sequence>MAGWTAALLGAAAAGVYMVLFLGTTVHAELQYGYYDSLGCAGVEDRVRTLVQRSFVADATASAAMLRLAFHDCQVGPGGCDASIMIDEDAGEMASGNNFGIKRLDIINSVKADMEDNCPNTVSCADIIAMAGRDAVAFNGGPDIQIPLGRKDADSSNAGEADSKLPPATSSIDRVFNVFGPFGMTPEEIVAILGAHSIGVGHCKNIQDRLQSNSPTAPNSLVFRTQLMAACAVNVFDIAVVNNDATQFTFDNQYFQDIQNGRGLFTVDHLLSTDPRTAPIVNTYASNEGAFFASFASAYVKLTSRAVTGNRGSVRSTCQL</sequence>
<evidence type="ECO:0000256" key="4">
    <source>
        <dbReference type="ARBA" id="ARBA00022617"/>
    </source>
</evidence>
<dbReference type="GO" id="GO:0005576">
    <property type="term" value="C:extracellular region"/>
    <property type="evidence" value="ECO:0007669"/>
    <property type="project" value="UniProtKB-SubCell"/>
</dbReference>
<dbReference type="Gramene" id="Pp3c23_8110V3.1">
    <property type="protein sequence ID" value="Pp3c23_8110V3.1"/>
    <property type="gene ID" value="Pp3c23_8110"/>
</dbReference>
<feature type="binding site" evidence="11">
    <location>
        <position position="246"/>
    </location>
    <ligand>
        <name>Ca(2+)</name>
        <dbReference type="ChEBI" id="CHEBI:29108"/>
        <label>2</label>
    </ligand>
</feature>
<dbReference type="EMBL" id="ABEU02000023">
    <property type="protein sequence ID" value="PNR29068.1"/>
    <property type="molecule type" value="Genomic_DNA"/>
</dbReference>
<reference evidence="16 18" key="2">
    <citation type="journal article" date="2018" name="Plant J.">
        <title>The Physcomitrella patens chromosome-scale assembly reveals moss genome structure and evolution.</title>
        <authorList>
            <person name="Lang D."/>
            <person name="Ullrich K.K."/>
            <person name="Murat F."/>
            <person name="Fuchs J."/>
            <person name="Jenkins J."/>
            <person name="Haas F.B."/>
            <person name="Piednoel M."/>
            <person name="Gundlach H."/>
            <person name="Van Bel M."/>
            <person name="Meyberg R."/>
            <person name="Vives C."/>
            <person name="Morata J."/>
            <person name="Symeonidi A."/>
            <person name="Hiss M."/>
            <person name="Muchero W."/>
            <person name="Kamisugi Y."/>
            <person name="Saleh O."/>
            <person name="Blanc G."/>
            <person name="Decker E.L."/>
            <person name="van Gessel N."/>
            <person name="Grimwood J."/>
            <person name="Hayes R.D."/>
            <person name="Graham S.W."/>
            <person name="Gunter L.E."/>
            <person name="McDaniel S.F."/>
            <person name="Hoernstein S.N.W."/>
            <person name="Larsson A."/>
            <person name="Li F.W."/>
            <person name="Perroud P.F."/>
            <person name="Phillips J."/>
            <person name="Ranjan P."/>
            <person name="Rokshar D.S."/>
            <person name="Rothfels C.J."/>
            <person name="Schneider L."/>
            <person name="Shu S."/>
            <person name="Stevenson D.W."/>
            <person name="Thummler F."/>
            <person name="Tillich M."/>
            <person name="Villarreal Aguilar J.C."/>
            <person name="Widiez T."/>
            <person name="Wong G.K."/>
            <person name="Wymore A."/>
            <person name="Zhang Y."/>
            <person name="Zimmer A.D."/>
            <person name="Quatrano R.S."/>
            <person name="Mayer K.F.X."/>
            <person name="Goodstein D."/>
            <person name="Casacuberta J.M."/>
            <person name="Vandepoele K."/>
            <person name="Reski R."/>
            <person name="Cuming A.C."/>
            <person name="Tuskan G.A."/>
            <person name="Maumus F."/>
            <person name="Salse J."/>
            <person name="Schmutz J."/>
            <person name="Rensing S.A."/>
        </authorList>
    </citation>
    <scope>NUCLEOTIDE SEQUENCE [LARGE SCALE GENOMIC DNA]</scope>
    <source>
        <strain evidence="17 18">cv. Gransden 2004</strain>
    </source>
</reference>
<comment type="cofactor">
    <cofactor evidence="11 14">
        <name>Ca(2+)</name>
        <dbReference type="ChEBI" id="CHEBI:29108"/>
    </cofactor>
    <text evidence="11 14">Binds 2 calcium ions per subunit.</text>
</comment>
<dbReference type="Proteomes" id="UP000006727">
    <property type="component" value="Chromosome 23"/>
</dbReference>
<keyword evidence="3 14" id="KW-0575">Peroxidase</keyword>
<keyword evidence="5 11" id="KW-0479">Metal-binding</keyword>
<dbReference type="InterPro" id="IPR033905">
    <property type="entry name" value="Secretory_peroxidase"/>
</dbReference>
<evidence type="ECO:0000313" key="18">
    <source>
        <dbReference type="Proteomes" id="UP000006727"/>
    </source>
</evidence>
<name>A0A2K1IIG7_PHYPA</name>
<dbReference type="GO" id="GO:0004601">
    <property type="term" value="F:peroxidase activity"/>
    <property type="evidence" value="ECO:0000318"/>
    <property type="project" value="GO_Central"/>
</dbReference>
<comment type="subcellular location">
    <subcellularLocation>
        <location evidence="14">Secreted</location>
    </subcellularLocation>
</comment>
<dbReference type="CDD" id="cd00693">
    <property type="entry name" value="secretory_peroxidase"/>
    <property type="match status" value="1"/>
</dbReference>
<reference evidence="16 18" key="1">
    <citation type="journal article" date="2008" name="Science">
        <title>The Physcomitrella genome reveals evolutionary insights into the conquest of land by plants.</title>
        <authorList>
            <person name="Rensing S."/>
            <person name="Lang D."/>
            <person name="Zimmer A."/>
            <person name="Terry A."/>
            <person name="Salamov A."/>
            <person name="Shapiro H."/>
            <person name="Nishiyama T."/>
            <person name="Perroud P.-F."/>
            <person name="Lindquist E."/>
            <person name="Kamisugi Y."/>
            <person name="Tanahashi T."/>
            <person name="Sakakibara K."/>
            <person name="Fujita T."/>
            <person name="Oishi K."/>
            <person name="Shin-I T."/>
            <person name="Kuroki Y."/>
            <person name="Toyoda A."/>
            <person name="Suzuki Y."/>
            <person name="Hashimoto A."/>
            <person name="Yamaguchi K."/>
            <person name="Sugano A."/>
            <person name="Kohara Y."/>
            <person name="Fujiyama A."/>
            <person name="Anterola A."/>
            <person name="Aoki S."/>
            <person name="Ashton N."/>
            <person name="Barbazuk W.B."/>
            <person name="Barker E."/>
            <person name="Bennetzen J."/>
            <person name="Bezanilla M."/>
            <person name="Blankenship R."/>
            <person name="Cho S.H."/>
            <person name="Dutcher S."/>
            <person name="Estelle M."/>
            <person name="Fawcett J.A."/>
            <person name="Gundlach H."/>
            <person name="Hanada K."/>
            <person name="Heyl A."/>
            <person name="Hicks K.A."/>
            <person name="Hugh J."/>
            <person name="Lohr M."/>
            <person name="Mayer K."/>
            <person name="Melkozernov A."/>
            <person name="Murata T."/>
            <person name="Nelson D."/>
            <person name="Pils B."/>
            <person name="Prigge M."/>
            <person name="Reiss B."/>
            <person name="Renner T."/>
            <person name="Rombauts S."/>
            <person name="Rushton P."/>
            <person name="Sanderfoot A."/>
            <person name="Schween G."/>
            <person name="Shiu S.-H."/>
            <person name="Stueber K."/>
            <person name="Theodoulou F.L."/>
            <person name="Tu H."/>
            <person name="Van de Peer Y."/>
            <person name="Verrier P.J."/>
            <person name="Waters E."/>
            <person name="Wood A."/>
            <person name="Yang L."/>
            <person name="Cove D."/>
            <person name="Cuming A."/>
            <person name="Hasebe M."/>
            <person name="Lucas S."/>
            <person name="Mishler D.B."/>
            <person name="Reski R."/>
            <person name="Grigoriev I."/>
            <person name="Quatrano R.S."/>
            <person name="Boore J.L."/>
        </authorList>
    </citation>
    <scope>NUCLEOTIDE SEQUENCE [LARGE SCALE GENOMIC DNA]</scope>
    <source>
        <strain evidence="17 18">cv. Gransden 2004</strain>
    </source>
</reference>
<dbReference type="InterPro" id="IPR000823">
    <property type="entry name" value="Peroxidase_pln"/>
</dbReference>
<evidence type="ECO:0000256" key="5">
    <source>
        <dbReference type="ARBA" id="ARBA00022723"/>
    </source>
</evidence>
<feature type="disulfide bond" evidence="13">
    <location>
        <begin position="40"/>
        <end position="118"/>
    </location>
</feature>
<feature type="binding site" evidence="11">
    <location>
        <position position="75"/>
    </location>
    <ligand>
        <name>Ca(2+)</name>
        <dbReference type="ChEBI" id="CHEBI:29108"/>
        <label>1</label>
    </ligand>
</feature>
<dbReference type="RefSeq" id="XP_024362834.1">
    <property type="nucleotide sequence ID" value="XM_024507066.2"/>
</dbReference>
<dbReference type="AlphaFoldDB" id="A0A2K1IIG7"/>
<keyword evidence="8 13" id="KW-1015">Disulfide bond</keyword>
<dbReference type="InterPro" id="IPR010255">
    <property type="entry name" value="Haem_peroxidase_sf"/>
</dbReference>
<dbReference type="PROSITE" id="PS50873">
    <property type="entry name" value="PEROXIDASE_4"/>
    <property type="match status" value="1"/>
</dbReference>
<evidence type="ECO:0000256" key="10">
    <source>
        <dbReference type="PIRSR" id="PIRSR600823-2"/>
    </source>
</evidence>
<comment type="function">
    <text evidence="14">Removal of H(2)O(2), oxidation of toxic reductants, biosynthesis and degradation of lignin, suberization, auxin catabolism, response to environmental stresses such as wounding, pathogen attack and oxidative stress.</text>
</comment>
<dbReference type="KEGG" id="ppp:112276077"/>
<keyword evidence="14" id="KW-0376">Hydrogen peroxide</keyword>
<feature type="binding site" evidence="10">
    <location>
        <position position="166"/>
    </location>
    <ligand>
        <name>substrate</name>
    </ligand>
</feature>
<evidence type="ECO:0000256" key="7">
    <source>
        <dbReference type="ARBA" id="ARBA00023004"/>
    </source>
</evidence>
<feature type="binding site" evidence="11">
    <location>
        <position position="79"/>
    </location>
    <ligand>
        <name>Ca(2+)</name>
        <dbReference type="ChEBI" id="CHEBI:29108"/>
        <label>1</label>
    </ligand>
</feature>
<dbReference type="Gene3D" id="1.10.420.10">
    <property type="entry name" value="Peroxidase, domain 2"/>
    <property type="match status" value="1"/>
</dbReference>
<dbReference type="InterPro" id="IPR002016">
    <property type="entry name" value="Haem_peroxidase"/>
</dbReference>
<keyword evidence="14" id="KW-0964">Secreted</keyword>
<feature type="site" description="Transition state stabilizer" evidence="12">
    <location>
        <position position="67"/>
    </location>
</feature>
<dbReference type="GO" id="GO:0020037">
    <property type="term" value="F:heme binding"/>
    <property type="evidence" value="ECO:0007669"/>
    <property type="project" value="UniProtKB-UniRule"/>
</dbReference>
<feature type="disulfide bond" evidence="13">
    <location>
        <begin position="73"/>
        <end position="80"/>
    </location>
</feature>
<feature type="binding site" evidence="11">
    <location>
        <position position="72"/>
    </location>
    <ligand>
        <name>Ca(2+)</name>
        <dbReference type="ChEBI" id="CHEBI:29108"/>
        <label>1</label>
    </ligand>
</feature>
<evidence type="ECO:0000256" key="14">
    <source>
        <dbReference type="RuleBase" id="RU362060"/>
    </source>
</evidence>
<proteinExistence type="inferred from homology"/>
<evidence type="ECO:0000313" key="16">
    <source>
        <dbReference type="EMBL" id="PNR29068.1"/>
    </source>
</evidence>
<dbReference type="PaxDb" id="3218-PP1S10_225V6.1"/>
<feature type="binding site" evidence="11">
    <location>
        <position position="251"/>
    </location>
    <ligand>
        <name>Ca(2+)</name>
        <dbReference type="ChEBI" id="CHEBI:29108"/>
        <label>2</label>
    </ligand>
</feature>
<dbReference type="GO" id="GO:0042744">
    <property type="term" value="P:hydrogen peroxide catabolic process"/>
    <property type="evidence" value="ECO:0007669"/>
    <property type="project" value="UniProtKB-KW"/>
</dbReference>
<dbReference type="FunFam" id="1.10.420.10:FF:000001">
    <property type="entry name" value="Peroxidase"/>
    <property type="match status" value="1"/>
</dbReference>
<dbReference type="OMA" id="NGMAMAR"/>
<evidence type="ECO:0000256" key="3">
    <source>
        <dbReference type="ARBA" id="ARBA00022559"/>
    </source>
</evidence>